<evidence type="ECO:0000256" key="1">
    <source>
        <dbReference type="ARBA" id="ARBA00034120"/>
    </source>
</evidence>
<dbReference type="InterPro" id="IPR043502">
    <property type="entry name" value="DNA/RNA_pol_sf"/>
</dbReference>
<organism evidence="3 4">
    <name type="scientific">Photorhabdus stackebrandtii</name>
    <dbReference type="NCBI Taxonomy" id="1123042"/>
    <lineage>
        <taxon>Bacteria</taxon>
        <taxon>Pseudomonadati</taxon>
        <taxon>Pseudomonadota</taxon>
        <taxon>Gammaproteobacteria</taxon>
        <taxon>Enterobacterales</taxon>
        <taxon>Morganellaceae</taxon>
        <taxon>Photorhabdus</taxon>
    </lineage>
</organism>
<feature type="non-terminal residue" evidence="3">
    <location>
        <position position="1"/>
    </location>
</feature>
<dbReference type="PANTHER" id="PTHR34047:SF8">
    <property type="entry name" value="PROTEIN YKFC"/>
    <property type="match status" value="1"/>
</dbReference>
<proteinExistence type="inferred from homology"/>
<keyword evidence="3" id="KW-0548">Nucleotidyltransferase</keyword>
<evidence type="ECO:0000313" key="4">
    <source>
        <dbReference type="Proteomes" id="UP000547931"/>
    </source>
</evidence>
<dbReference type="InterPro" id="IPR000477">
    <property type="entry name" value="RT_dom"/>
</dbReference>
<name>A0A7X5TMB6_9GAMM</name>
<protein>
    <submittedName>
        <fullName evidence="3">Group II intron reverse transcriptase/maturase</fullName>
    </submittedName>
</protein>
<dbReference type="SUPFAM" id="SSF56672">
    <property type="entry name" value="DNA/RNA polymerases"/>
    <property type="match status" value="1"/>
</dbReference>
<keyword evidence="4" id="KW-1185">Reference proteome</keyword>
<dbReference type="InterPro" id="IPR051083">
    <property type="entry name" value="GrpII_Intron_Splice-Mob/Def"/>
</dbReference>
<feature type="non-terminal residue" evidence="3">
    <location>
        <position position="83"/>
    </location>
</feature>
<comment type="caution">
    <text evidence="3">The sequence shown here is derived from an EMBL/GenBank/DDBJ whole genome shotgun (WGS) entry which is preliminary data.</text>
</comment>
<dbReference type="Proteomes" id="UP000547931">
    <property type="component" value="Unassembled WGS sequence"/>
</dbReference>
<reference evidence="3 4" key="1">
    <citation type="submission" date="2018-02" db="EMBL/GenBank/DDBJ databases">
        <authorList>
            <person name="Machado R.A."/>
        </authorList>
    </citation>
    <scope>NUCLEOTIDE SEQUENCE [LARGE SCALE GENOMIC DNA]</scope>
    <source>
        <strain evidence="3 4">DSM 23271</strain>
    </source>
</reference>
<keyword evidence="3" id="KW-0695">RNA-directed DNA polymerase</keyword>
<dbReference type="PANTHER" id="PTHR34047">
    <property type="entry name" value="NUCLEAR INTRON MATURASE 1, MITOCHONDRIAL-RELATED"/>
    <property type="match status" value="1"/>
</dbReference>
<dbReference type="EMBL" id="PUJV01000215">
    <property type="protein sequence ID" value="NHB98941.1"/>
    <property type="molecule type" value="Genomic_DNA"/>
</dbReference>
<dbReference type="AlphaFoldDB" id="A0A7X5TMB6"/>
<keyword evidence="3" id="KW-0808">Transferase</keyword>
<evidence type="ECO:0000313" key="3">
    <source>
        <dbReference type="EMBL" id="NHB98941.1"/>
    </source>
</evidence>
<dbReference type="Pfam" id="PF00078">
    <property type="entry name" value="RVT_1"/>
    <property type="match status" value="1"/>
</dbReference>
<dbReference type="GO" id="GO:0003964">
    <property type="term" value="F:RNA-directed DNA polymerase activity"/>
    <property type="evidence" value="ECO:0007669"/>
    <property type="project" value="UniProtKB-KW"/>
</dbReference>
<dbReference type="PROSITE" id="PS50878">
    <property type="entry name" value="RT_POL"/>
    <property type="match status" value="1"/>
</dbReference>
<evidence type="ECO:0000259" key="2">
    <source>
        <dbReference type="PROSITE" id="PS50878"/>
    </source>
</evidence>
<accession>A0A7X5TMB6</accession>
<sequence>EGDIKACFDQISHTWLREHVPMDKSVLGKWLTAGYMEDGKVYPTKAGTPQGGIASPVLANMALDGLEWVAQRAAPRQKVYVVK</sequence>
<dbReference type="RefSeq" id="WP_242688291.1">
    <property type="nucleotide sequence ID" value="NZ_CAWPIE010000215.1"/>
</dbReference>
<feature type="domain" description="Reverse transcriptase" evidence="2">
    <location>
        <begin position="1"/>
        <end position="83"/>
    </location>
</feature>
<gene>
    <name evidence="3" type="ORF">C5470_22685</name>
</gene>
<comment type="similarity">
    <text evidence="1">Belongs to the bacterial reverse transcriptase family.</text>
</comment>